<reference evidence="4" key="1">
    <citation type="submission" date="2016-06" db="UniProtKB">
        <authorList>
            <consortium name="WormBaseParasite"/>
        </authorList>
    </citation>
    <scope>IDENTIFICATION</scope>
</reference>
<proteinExistence type="predicted"/>
<name>A0A183E075_9BILA</name>
<dbReference type="Proteomes" id="UP000271098">
    <property type="component" value="Unassembled WGS sequence"/>
</dbReference>
<dbReference type="WBParaSite" id="GPUH_0001438501-mRNA-1">
    <property type="protein sequence ID" value="GPUH_0001438501-mRNA-1"/>
    <property type="gene ID" value="GPUH_0001438501"/>
</dbReference>
<organism evidence="4">
    <name type="scientific">Gongylonema pulchrum</name>
    <dbReference type="NCBI Taxonomy" id="637853"/>
    <lineage>
        <taxon>Eukaryota</taxon>
        <taxon>Metazoa</taxon>
        <taxon>Ecdysozoa</taxon>
        <taxon>Nematoda</taxon>
        <taxon>Chromadorea</taxon>
        <taxon>Rhabditida</taxon>
        <taxon>Spirurina</taxon>
        <taxon>Spiruromorpha</taxon>
        <taxon>Spiruroidea</taxon>
        <taxon>Gongylonematidae</taxon>
        <taxon>Gongylonema</taxon>
    </lineage>
</organism>
<keyword evidence="3" id="KW-1185">Reference proteome</keyword>
<sequence>MDSTTAVHLRNALSAPLVSSTEKPMLPPVDISAALSLLARPATATIPTPFPPLTPFSFSDPTTLFTFSQQLRSTIPNYSLATVVSPLLPSTGTVTTATIPRPSVGPPPLKRPNRETHQQPVPSSPSCCSSSSVTSSCSPPQQSPHRKQAAPVPDDKKVGFP</sequence>
<evidence type="ECO:0000313" key="2">
    <source>
        <dbReference type="EMBL" id="VDN24044.1"/>
    </source>
</evidence>
<feature type="compositionally biased region" description="Low complexity" evidence="1">
    <location>
        <begin position="118"/>
        <end position="140"/>
    </location>
</feature>
<evidence type="ECO:0000256" key="1">
    <source>
        <dbReference type="SAM" id="MobiDB-lite"/>
    </source>
</evidence>
<reference evidence="2 3" key="2">
    <citation type="submission" date="2018-11" db="EMBL/GenBank/DDBJ databases">
        <authorList>
            <consortium name="Pathogen Informatics"/>
        </authorList>
    </citation>
    <scope>NUCLEOTIDE SEQUENCE [LARGE SCALE GENOMIC DNA]</scope>
</reference>
<dbReference type="EMBL" id="UYRT01081180">
    <property type="protein sequence ID" value="VDN24044.1"/>
    <property type="molecule type" value="Genomic_DNA"/>
</dbReference>
<accession>A0A183E075</accession>
<evidence type="ECO:0000313" key="4">
    <source>
        <dbReference type="WBParaSite" id="GPUH_0001438501-mRNA-1"/>
    </source>
</evidence>
<evidence type="ECO:0000313" key="3">
    <source>
        <dbReference type="Proteomes" id="UP000271098"/>
    </source>
</evidence>
<protein>
    <submittedName>
        <fullName evidence="2 4">Uncharacterized protein</fullName>
    </submittedName>
</protein>
<feature type="region of interest" description="Disordered" evidence="1">
    <location>
        <begin position="90"/>
        <end position="161"/>
    </location>
</feature>
<dbReference type="AlphaFoldDB" id="A0A183E075"/>
<gene>
    <name evidence="2" type="ORF">GPUH_LOCUS14366</name>
</gene>
<dbReference type="OrthoDB" id="6022300at2759"/>